<dbReference type="InterPro" id="IPR011990">
    <property type="entry name" value="TPR-like_helical_dom_sf"/>
</dbReference>
<keyword evidence="4 9" id="KW-0418">Kinase</keyword>
<dbReference type="SUPFAM" id="SSF48452">
    <property type="entry name" value="TPR-like"/>
    <property type="match status" value="2"/>
</dbReference>
<dbReference type="Pfam" id="PF02518">
    <property type="entry name" value="HATPase_c"/>
    <property type="match status" value="1"/>
</dbReference>
<dbReference type="SMART" id="SM00387">
    <property type="entry name" value="HATPase_c"/>
    <property type="match status" value="1"/>
</dbReference>
<keyword evidence="5" id="KW-0902">Two-component regulatory system</keyword>
<dbReference type="OrthoDB" id="9760839at2"/>
<accession>A0A1I2HYE4</accession>
<dbReference type="Gene3D" id="1.25.40.10">
    <property type="entry name" value="Tetratricopeptide repeat domain"/>
    <property type="match status" value="2"/>
</dbReference>
<dbReference type="STRING" id="935223.SAMN04488131_11618"/>
<sequence length="575" mass="66641">MLYRQIIIVLLLLLNFSRNTVFAQKKIPTKKEVTLVSNQAILLMKEGSYEKSFIQSRLALGKAIQLKDDNLIAGAYNTIAANFDQLSEYDKAFFYYHKGLTYANKTNNDVLKNWINNNLGNIYCFDKKQYEKGIYHYKKSLQYSTRIKDSAQIVFTKLNLTWAYFDIGRYNDGLPYLKYINKHHKKHGDISTIVALNMLNGMYYNYKNDTEKAQFFFKNSIKLGNEGNEKSDLSYSHHEYSKFLLKNGDYKNAYKNLSLFNSITAELNNEERLNKANAAGINLEIDEYKREIDKIESEFKTKEYVLLQKQSRNKKIVIVVILILLFLLILFYISSENAKLKQKNKLKDLRSKAQENMINASINGQELERKKIASFLHDNISALLSSAGLHLHAHTSQNQSSSEEIIKTKAILEEAHNQVRDLSHELMPSLLARFGLFDALDDLCEKNSNSILHFDYSSSVERKTRYDEDFEMKIYFIIMELLNNTLKHSHAHHARLNIHENNDFLDIDIMDDGKGFDSSKFHVLEGFGLNQIRARINNLKGTITVDSKLDSGTRIKIMVPITYQKKIIRPVFQSQ</sequence>
<evidence type="ECO:0000313" key="9">
    <source>
        <dbReference type="EMBL" id="SFF33807.1"/>
    </source>
</evidence>
<keyword evidence="6" id="KW-0175">Coiled coil</keyword>
<proteinExistence type="predicted"/>
<keyword evidence="7" id="KW-0472">Membrane</keyword>
<dbReference type="PROSITE" id="PS50109">
    <property type="entry name" value="HIS_KIN"/>
    <property type="match status" value="1"/>
</dbReference>
<dbReference type="RefSeq" id="WP_091207536.1">
    <property type="nucleotide sequence ID" value="NZ_FONQ01000016.1"/>
</dbReference>
<evidence type="ECO:0000256" key="4">
    <source>
        <dbReference type="ARBA" id="ARBA00022777"/>
    </source>
</evidence>
<evidence type="ECO:0000259" key="8">
    <source>
        <dbReference type="PROSITE" id="PS50109"/>
    </source>
</evidence>
<dbReference type="InterPro" id="IPR050482">
    <property type="entry name" value="Sensor_HK_TwoCompSys"/>
</dbReference>
<evidence type="ECO:0000256" key="3">
    <source>
        <dbReference type="ARBA" id="ARBA00022679"/>
    </source>
</evidence>
<evidence type="ECO:0000256" key="2">
    <source>
        <dbReference type="ARBA" id="ARBA00012438"/>
    </source>
</evidence>
<evidence type="ECO:0000256" key="1">
    <source>
        <dbReference type="ARBA" id="ARBA00000085"/>
    </source>
</evidence>
<protein>
    <recommendedName>
        <fullName evidence="2">histidine kinase</fullName>
        <ecNumber evidence="2">2.7.13.3</ecNumber>
    </recommendedName>
</protein>
<keyword evidence="7" id="KW-0812">Transmembrane</keyword>
<dbReference type="InterPro" id="IPR005467">
    <property type="entry name" value="His_kinase_dom"/>
</dbReference>
<dbReference type="GO" id="GO:0004673">
    <property type="term" value="F:protein histidine kinase activity"/>
    <property type="evidence" value="ECO:0007669"/>
    <property type="project" value="UniProtKB-EC"/>
</dbReference>
<gene>
    <name evidence="9" type="ORF">SAMN04488131_11618</name>
</gene>
<feature type="transmembrane region" description="Helical" evidence="7">
    <location>
        <begin position="316"/>
        <end position="333"/>
    </location>
</feature>
<dbReference type="PANTHER" id="PTHR24421:SF10">
    <property type="entry name" value="NITRATE_NITRITE SENSOR PROTEIN NARQ"/>
    <property type="match status" value="1"/>
</dbReference>
<evidence type="ECO:0000256" key="5">
    <source>
        <dbReference type="ARBA" id="ARBA00023012"/>
    </source>
</evidence>
<dbReference type="InterPro" id="IPR036890">
    <property type="entry name" value="HATPase_C_sf"/>
</dbReference>
<dbReference type="CDD" id="cd16917">
    <property type="entry name" value="HATPase_UhpB-NarQ-NarX-like"/>
    <property type="match status" value="1"/>
</dbReference>
<dbReference type="Proteomes" id="UP000198596">
    <property type="component" value="Unassembled WGS sequence"/>
</dbReference>
<keyword evidence="3" id="KW-0808">Transferase</keyword>
<feature type="coiled-coil region" evidence="6">
    <location>
        <begin position="278"/>
        <end position="305"/>
    </location>
</feature>
<comment type="catalytic activity">
    <reaction evidence="1">
        <text>ATP + protein L-histidine = ADP + protein N-phospho-L-histidine.</text>
        <dbReference type="EC" id="2.7.13.3"/>
    </reaction>
</comment>
<evidence type="ECO:0000256" key="7">
    <source>
        <dbReference type="SAM" id="Phobius"/>
    </source>
</evidence>
<dbReference type="AlphaFoldDB" id="A0A1I2HYE4"/>
<dbReference type="SUPFAM" id="SSF55874">
    <property type="entry name" value="ATPase domain of HSP90 chaperone/DNA topoisomerase II/histidine kinase"/>
    <property type="match status" value="1"/>
</dbReference>
<name>A0A1I2HYE4_9FLAO</name>
<dbReference type="PANTHER" id="PTHR24421">
    <property type="entry name" value="NITRATE/NITRITE SENSOR PROTEIN NARX-RELATED"/>
    <property type="match status" value="1"/>
</dbReference>
<dbReference type="EC" id="2.7.13.3" evidence="2"/>
<dbReference type="GO" id="GO:0000160">
    <property type="term" value="P:phosphorelay signal transduction system"/>
    <property type="evidence" value="ECO:0007669"/>
    <property type="project" value="UniProtKB-KW"/>
</dbReference>
<dbReference type="EMBL" id="FONQ01000016">
    <property type="protein sequence ID" value="SFF33807.1"/>
    <property type="molecule type" value="Genomic_DNA"/>
</dbReference>
<feature type="domain" description="Histidine kinase" evidence="8">
    <location>
        <begin position="477"/>
        <end position="563"/>
    </location>
</feature>
<evidence type="ECO:0000313" key="10">
    <source>
        <dbReference type="Proteomes" id="UP000198596"/>
    </source>
</evidence>
<evidence type="ECO:0000256" key="6">
    <source>
        <dbReference type="SAM" id="Coils"/>
    </source>
</evidence>
<reference evidence="10" key="1">
    <citation type="submission" date="2016-10" db="EMBL/GenBank/DDBJ databases">
        <authorList>
            <person name="Varghese N."/>
            <person name="Submissions S."/>
        </authorList>
    </citation>
    <scope>NUCLEOTIDE SEQUENCE [LARGE SCALE GENOMIC DNA]</scope>
    <source>
        <strain evidence="10">CGMCC 1.9227</strain>
    </source>
</reference>
<keyword evidence="10" id="KW-1185">Reference proteome</keyword>
<dbReference type="InterPro" id="IPR003594">
    <property type="entry name" value="HATPase_dom"/>
</dbReference>
<keyword evidence="7" id="KW-1133">Transmembrane helix</keyword>
<organism evidence="9 10">
    <name type="scientific">Flavobacterium xueshanense</name>
    <dbReference type="NCBI Taxonomy" id="935223"/>
    <lineage>
        <taxon>Bacteria</taxon>
        <taxon>Pseudomonadati</taxon>
        <taxon>Bacteroidota</taxon>
        <taxon>Flavobacteriia</taxon>
        <taxon>Flavobacteriales</taxon>
        <taxon>Flavobacteriaceae</taxon>
        <taxon>Flavobacterium</taxon>
    </lineage>
</organism>
<dbReference type="Gene3D" id="3.30.565.10">
    <property type="entry name" value="Histidine kinase-like ATPase, C-terminal domain"/>
    <property type="match status" value="1"/>
</dbReference>